<sequence>MLSRTAETLYWLARYVERAENTARIIDAAARLSAMPAGYSGDHNEWATAVAATGMSDLFNRLHGEANQQTVVEFLGFSTENPSSIRSCLEVARANARAVRTALTIEMWEAINGAWLEMKRFSSDSMTRTKLSEFLSFVKEANLRFDGSAYRTMLRDDAFDFFQLGVFIERADASARILFAKHDFLEDDSASRGTGHDYFQWTAILRSVSAQTSYHWVYRDSVKPELVADLLILNRRMPRSIASCYENVTRRLDLLARAYGRQGPSQRLAYDIYDRLNDSEIRTVMRSGLRSFLTEFIEDNNKLGEAITEQYLV</sequence>
<proteinExistence type="predicted"/>
<reference evidence="2 3" key="1">
    <citation type="submission" date="2016-12" db="EMBL/GenBank/DDBJ databases">
        <authorList>
            <person name="Song W.-J."/>
            <person name="Kurnit D.M."/>
        </authorList>
    </citation>
    <scope>NUCLEOTIDE SEQUENCE [LARGE SCALE GENOMIC DNA]</scope>
    <source>
        <strain evidence="2 3">DSM 19599</strain>
    </source>
</reference>
<dbReference type="RefSeq" id="WP_073625640.1">
    <property type="nucleotide sequence ID" value="NZ_FRXO01000001.1"/>
</dbReference>
<organism evidence="2 3">
    <name type="scientific">Pseudoxanthobacter soli DSM 19599</name>
    <dbReference type="NCBI Taxonomy" id="1123029"/>
    <lineage>
        <taxon>Bacteria</taxon>
        <taxon>Pseudomonadati</taxon>
        <taxon>Pseudomonadota</taxon>
        <taxon>Alphaproteobacteria</taxon>
        <taxon>Hyphomicrobiales</taxon>
        <taxon>Segnochrobactraceae</taxon>
        <taxon>Pseudoxanthobacter</taxon>
    </lineage>
</organism>
<dbReference type="OrthoDB" id="9803532at2"/>
<dbReference type="InterPro" id="IPR007296">
    <property type="entry name" value="DUF403"/>
</dbReference>
<dbReference type="PANTHER" id="PTHR34595:SF7">
    <property type="entry name" value="SLL1039 PROTEIN"/>
    <property type="match status" value="1"/>
</dbReference>
<dbReference type="InterPro" id="IPR051680">
    <property type="entry name" value="ATP-dep_Glu-Cys_Ligase-2"/>
</dbReference>
<evidence type="ECO:0000313" key="3">
    <source>
        <dbReference type="Proteomes" id="UP000186406"/>
    </source>
</evidence>
<dbReference type="Proteomes" id="UP000186406">
    <property type="component" value="Unassembled WGS sequence"/>
</dbReference>
<name>A0A1M7Z8B8_9HYPH</name>
<dbReference type="Pfam" id="PF04168">
    <property type="entry name" value="Alpha-E"/>
    <property type="match status" value="1"/>
</dbReference>
<dbReference type="EMBL" id="FRXO01000001">
    <property type="protein sequence ID" value="SHO61089.1"/>
    <property type="molecule type" value="Genomic_DNA"/>
</dbReference>
<evidence type="ECO:0000259" key="1">
    <source>
        <dbReference type="Pfam" id="PF04168"/>
    </source>
</evidence>
<accession>A0A1M7Z8B8</accession>
<protein>
    <submittedName>
        <fullName evidence="2">Uncharacterized conserved protein, Alpha-E superfamily</fullName>
    </submittedName>
</protein>
<dbReference type="STRING" id="1123029.SAMN02745172_00564"/>
<evidence type="ECO:0000313" key="2">
    <source>
        <dbReference type="EMBL" id="SHO61089.1"/>
    </source>
</evidence>
<dbReference type="AlphaFoldDB" id="A0A1M7Z8B8"/>
<feature type="domain" description="DUF403" evidence="1">
    <location>
        <begin position="1"/>
        <end position="312"/>
    </location>
</feature>
<gene>
    <name evidence="2" type="ORF">SAMN02745172_00564</name>
</gene>
<dbReference type="PANTHER" id="PTHR34595">
    <property type="entry name" value="BLR5612 PROTEIN"/>
    <property type="match status" value="1"/>
</dbReference>
<keyword evidence="3" id="KW-1185">Reference proteome</keyword>